<accession>A0A9D9HP99</accession>
<protein>
    <submittedName>
        <fullName evidence="1">Cytidylate kinase-like family protein</fullName>
    </submittedName>
</protein>
<dbReference type="GO" id="GO:0016301">
    <property type="term" value="F:kinase activity"/>
    <property type="evidence" value="ECO:0007669"/>
    <property type="project" value="UniProtKB-KW"/>
</dbReference>
<dbReference type="EMBL" id="JADIMM010000056">
    <property type="protein sequence ID" value="MBO8457375.1"/>
    <property type="molecule type" value="Genomic_DNA"/>
</dbReference>
<dbReference type="AlphaFoldDB" id="A0A9D9HP99"/>
<dbReference type="Gene3D" id="3.40.50.300">
    <property type="entry name" value="P-loop containing nucleotide triphosphate hydrolases"/>
    <property type="match status" value="1"/>
</dbReference>
<dbReference type="InterPro" id="IPR027417">
    <property type="entry name" value="P-loop_NTPase"/>
</dbReference>
<name>A0A9D9HP99_9SPIR</name>
<evidence type="ECO:0000313" key="2">
    <source>
        <dbReference type="Proteomes" id="UP000823638"/>
    </source>
</evidence>
<reference evidence="1" key="1">
    <citation type="submission" date="2020-10" db="EMBL/GenBank/DDBJ databases">
        <authorList>
            <person name="Gilroy R."/>
        </authorList>
    </citation>
    <scope>NUCLEOTIDE SEQUENCE</scope>
    <source>
        <strain evidence="1">10532</strain>
    </source>
</reference>
<proteinExistence type="predicted"/>
<dbReference type="Proteomes" id="UP000823638">
    <property type="component" value="Unassembled WGS sequence"/>
</dbReference>
<sequence>MAVIAVARQISALGDKVSSLAAEALGYKFVDKRMIEERLWDAGLTKDILDKYDEKKPGFIASMTKNRDLYFHYLKTAVLTEAAEGNIIIIGRGAFAILGGIPGVFSVRFVSSMETRVKRTMEDFECGEKEAQQIVTKSDNDRSGFHNSFFNVDWEDPVHYHLVLNTDLLSPESSAGIIESAVEKAVSAEDVQKGDAVIKQRLLAQKIVNCILFEEGIQVHFLDAVVEGQVLLLHGVTSSVAGVERSLEIARRMAPGYEVKSSIAVVQDFKAYP</sequence>
<keyword evidence="1" id="KW-0808">Transferase</keyword>
<reference evidence="1" key="2">
    <citation type="journal article" date="2021" name="PeerJ">
        <title>Extensive microbial diversity within the chicken gut microbiome revealed by metagenomics and culture.</title>
        <authorList>
            <person name="Gilroy R."/>
            <person name="Ravi A."/>
            <person name="Getino M."/>
            <person name="Pursley I."/>
            <person name="Horton D.L."/>
            <person name="Alikhan N.F."/>
            <person name="Baker D."/>
            <person name="Gharbi K."/>
            <person name="Hall N."/>
            <person name="Watson M."/>
            <person name="Adriaenssens E.M."/>
            <person name="Foster-Nyarko E."/>
            <person name="Jarju S."/>
            <person name="Secka A."/>
            <person name="Antonio M."/>
            <person name="Oren A."/>
            <person name="Chaudhuri R.R."/>
            <person name="La Ragione R."/>
            <person name="Hildebrand F."/>
            <person name="Pallen M.J."/>
        </authorList>
    </citation>
    <scope>NUCLEOTIDE SEQUENCE</scope>
    <source>
        <strain evidence="1">10532</strain>
    </source>
</reference>
<dbReference type="Pfam" id="PF13189">
    <property type="entry name" value="Cytidylate_kin2"/>
    <property type="match status" value="1"/>
</dbReference>
<keyword evidence="1" id="KW-0418">Kinase</keyword>
<comment type="caution">
    <text evidence="1">The sequence shown here is derived from an EMBL/GenBank/DDBJ whole genome shotgun (WGS) entry which is preliminary data.</text>
</comment>
<evidence type="ECO:0000313" key="1">
    <source>
        <dbReference type="EMBL" id="MBO8457375.1"/>
    </source>
</evidence>
<organism evidence="1 2">
    <name type="scientific">Candidatus Gallitreponema excrementavium</name>
    <dbReference type="NCBI Taxonomy" id="2840840"/>
    <lineage>
        <taxon>Bacteria</taxon>
        <taxon>Pseudomonadati</taxon>
        <taxon>Spirochaetota</taxon>
        <taxon>Spirochaetia</taxon>
        <taxon>Spirochaetales</taxon>
        <taxon>Candidatus Gallitreponema</taxon>
    </lineage>
</organism>
<gene>
    <name evidence="1" type="ORF">IAA81_04005</name>
</gene>